<evidence type="ECO:0000256" key="1">
    <source>
        <dbReference type="ARBA" id="ARBA00006484"/>
    </source>
</evidence>
<evidence type="ECO:0000256" key="4">
    <source>
        <dbReference type="SAM" id="Phobius"/>
    </source>
</evidence>
<comment type="similarity">
    <text evidence="1">Belongs to the short-chain dehydrogenases/reductases (SDR) family.</text>
</comment>
<evidence type="ECO:0008006" key="7">
    <source>
        <dbReference type="Google" id="ProtNLM"/>
    </source>
</evidence>
<keyword evidence="4" id="KW-0812">Transmembrane</keyword>
<dbReference type="Gene3D" id="3.40.50.720">
    <property type="entry name" value="NAD(P)-binding Rossmann-like Domain"/>
    <property type="match status" value="1"/>
</dbReference>
<dbReference type="EMBL" id="QGMZ01000058">
    <property type="protein sequence ID" value="PWR69630.1"/>
    <property type="molecule type" value="Genomic_DNA"/>
</dbReference>
<evidence type="ECO:0000313" key="5">
    <source>
        <dbReference type="EMBL" id="PWR69630.1"/>
    </source>
</evidence>
<dbReference type="SUPFAM" id="SSF51735">
    <property type="entry name" value="NAD(P)-binding Rossmann-fold domains"/>
    <property type="match status" value="1"/>
</dbReference>
<keyword evidence="2" id="KW-0521">NADP</keyword>
<dbReference type="AlphaFoldDB" id="A0A2V2MTI2"/>
<dbReference type="PRINTS" id="PR00080">
    <property type="entry name" value="SDRFAMILY"/>
</dbReference>
<dbReference type="InterPro" id="IPR052178">
    <property type="entry name" value="Sec_Metab_Biosynth_SDR"/>
</dbReference>
<proteinExistence type="inferred from homology"/>
<dbReference type="GO" id="GO:0016491">
    <property type="term" value="F:oxidoreductase activity"/>
    <property type="evidence" value="ECO:0007669"/>
    <property type="project" value="UniProtKB-KW"/>
</dbReference>
<keyword evidence="4" id="KW-0472">Membrane</keyword>
<sequence length="268" mass="29330">MNQSEFNLSNRIILLTGASGYLGTALTMALCAAGAEIIMVGRSEERLIACKNLVSSVQKEKCHIFCGDIVDINTIQELKKYIQKKYGRIHGIVNNAYSGKSGELSTIVPEDFFLACQYNLLSPFFLVKELIPLLIRGYSDTGVFSSVVNISSMYGTVSPDPSIYGSSGENNPIHYGATKAGLIQMTRYLACHLSQQGIRFNCISPGPFPNRNNKCNIPNFYKKLADKVPMNRVGEPHEVCGPVVFLLSNASSYVNGVNLPVDGGWTAW</sequence>
<gene>
    <name evidence="5" type="ORF">DLD82_17305</name>
</gene>
<dbReference type="OrthoDB" id="24596at2157"/>
<protein>
    <recommendedName>
        <fullName evidence="7">Short-chain dehydrogenase</fullName>
    </recommendedName>
</protein>
<dbReference type="InterPro" id="IPR002347">
    <property type="entry name" value="SDR_fam"/>
</dbReference>
<keyword evidence="4" id="KW-1133">Transmembrane helix</keyword>
<dbReference type="Proteomes" id="UP000245934">
    <property type="component" value="Unassembled WGS sequence"/>
</dbReference>
<dbReference type="InterPro" id="IPR036291">
    <property type="entry name" value="NAD(P)-bd_dom_sf"/>
</dbReference>
<accession>A0A2V2MTI2</accession>
<name>A0A2V2MTI2_9EURY</name>
<dbReference type="PANTHER" id="PTHR43618">
    <property type="entry name" value="7-ALPHA-HYDROXYSTEROID DEHYDROGENASE"/>
    <property type="match status" value="1"/>
</dbReference>
<feature type="transmembrane region" description="Helical" evidence="4">
    <location>
        <begin position="12"/>
        <end position="38"/>
    </location>
</feature>
<reference evidence="5 6" key="1">
    <citation type="submission" date="2018-05" db="EMBL/GenBank/DDBJ databases">
        <title>Draft genome of Methanospirillum stamsii Pt1.</title>
        <authorList>
            <person name="Dueholm M.S."/>
            <person name="Nielsen P.H."/>
            <person name="Bakmann L.F."/>
            <person name="Otzen D.E."/>
        </authorList>
    </citation>
    <scope>NUCLEOTIDE SEQUENCE [LARGE SCALE GENOMIC DNA]</scope>
    <source>
        <strain evidence="5 6">Pt1</strain>
    </source>
</reference>
<dbReference type="RefSeq" id="WP_109942389.1">
    <property type="nucleotide sequence ID" value="NZ_CP176366.1"/>
</dbReference>
<evidence type="ECO:0000256" key="2">
    <source>
        <dbReference type="ARBA" id="ARBA00022857"/>
    </source>
</evidence>
<comment type="caution">
    <text evidence="5">The sequence shown here is derived from an EMBL/GenBank/DDBJ whole genome shotgun (WGS) entry which is preliminary data.</text>
</comment>
<dbReference type="Pfam" id="PF13561">
    <property type="entry name" value="adh_short_C2"/>
    <property type="match status" value="1"/>
</dbReference>
<evidence type="ECO:0000313" key="6">
    <source>
        <dbReference type="Proteomes" id="UP000245934"/>
    </source>
</evidence>
<organism evidence="5 6">
    <name type="scientific">Methanospirillum stamsii</name>
    <dbReference type="NCBI Taxonomy" id="1277351"/>
    <lineage>
        <taxon>Archaea</taxon>
        <taxon>Methanobacteriati</taxon>
        <taxon>Methanobacteriota</taxon>
        <taxon>Stenosarchaea group</taxon>
        <taxon>Methanomicrobia</taxon>
        <taxon>Methanomicrobiales</taxon>
        <taxon>Methanospirillaceae</taxon>
        <taxon>Methanospirillum</taxon>
    </lineage>
</organism>
<dbReference type="PRINTS" id="PR00081">
    <property type="entry name" value="GDHRDH"/>
</dbReference>
<evidence type="ECO:0000256" key="3">
    <source>
        <dbReference type="ARBA" id="ARBA00023002"/>
    </source>
</evidence>
<keyword evidence="6" id="KW-1185">Reference proteome</keyword>
<dbReference type="PANTHER" id="PTHR43618:SF8">
    <property type="entry name" value="7ALPHA-HYDROXYSTEROID DEHYDROGENASE"/>
    <property type="match status" value="1"/>
</dbReference>
<dbReference type="GeneID" id="97609320"/>
<keyword evidence="3" id="KW-0560">Oxidoreductase</keyword>